<evidence type="ECO:0000313" key="2">
    <source>
        <dbReference type="Proteomes" id="UP000663843"/>
    </source>
</evidence>
<comment type="caution">
    <text evidence="1">The sequence shown here is derived from an EMBL/GenBank/DDBJ whole genome shotgun (WGS) entry which is preliminary data.</text>
</comment>
<gene>
    <name evidence="1" type="ORF">RDB_LOCUS30679</name>
</gene>
<dbReference type="AlphaFoldDB" id="A0A8H3A4K0"/>
<protein>
    <submittedName>
        <fullName evidence="1">Uncharacterized protein</fullName>
    </submittedName>
</protein>
<reference evidence="1" key="1">
    <citation type="submission" date="2021-01" db="EMBL/GenBank/DDBJ databases">
        <authorList>
            <person name="Kaushik A."/>
        </authorList>
    </citation>
    <scope>NUCLEOTIDE SEQUENCE</scope>
    <source>
        <strain evidence="1">AG2-2IIIB</strain>
    </source>
</reference>
<dbReference type="EMBL" id="CAJMWT010001317">
    <property type="protein sequence ID" value="CAE6391679.1"/>
    <property type="molecule type" value="Genomic_DNA"/>
</dbReference>
<name>A0A8H3A4K0_9AGAM</name>
<dbReference type="Proteomes" id="UP000663843">
    <property type="component" value="Unassembled WGS sequence"/>
</dbReference>
<accession>A0A8H3A4K0</accession>
<evidence type="ECO:0000313" key="1">
    <source>
        <dbReference type="EMBL" id="CAE6391679.1"/>
    </source>
</evidence>
<proteinExistence type="predicted"/>
<organism evidence="1 2">
    <name type="scientific">Rhizoctonia solani</name>
    <dbReference type="NCBI Taxonomy" id="456999"/>
    <lineage>
        <taxon>Eukaryota</taxon>
        <taxon>Fungi</taxon>
        <taxon>Dikarya</taxon>
        <taxon>Basidiomycota</taxon>
        <taxon>Agaricomycotina</taxon>
        <taxon>Agaricomycetes</taxon>
        <taxon>Cantharellales</taxon>
        <taxon>Ceratobasidiaceae</taxon>
        <taxon>Rhizoctonia</taxon>
    </lineage>
</organism>
<sequence length="83" mass="9435">MEFSPEVLFWLGSSLVKRTRAPSQINPIQSLIEALEALRLAKYLIALVVVFTFLMYDIGKLVAQFTRITSVDLLEALTYSREV</sequence>